<evidence type="ECO:0000313" key="3">
    <source>
        <dbReference type="EMBL" id="NDY58597.1"/>
    </source>
</evidence>
<organism evidence="3 4">
    <name type="scientific">Desulfolutivibrio sulfodismutans</name>
    <dbReference type="NCBI Taxonomy" id="63561"/>
    <lineage>
        <taxon>Bacteria</taxon>
        <taxon>Pseudomonadati</taxon>
        <taxon>Thermodesulfobacteriota</taxon>
        <taxon>Desulfovibrionia</taxon>
        <taxon>Desulfovibrionales</taxon>
        <taxon>Desulfovibrionaceae</taxon>
        <taxon>Desulfolutivibrio</taxon>
    </lineage>
</organism>
<dbReference type="PANTHER" id="PTHR43228">
    <property type="entry name" value="TWO-COMPONENT RESPONSE REGULATOR"/>
    <property type="match status" value="1"/>
</dbReference>
<dbReference type="SUPFAM" id="SSF52172">
    <property type="entry name" value="CheY-like"/>
    <property type="match status" value="1"/>
</dbReference>
<keyword evidence="1" id="KW-0597">Phosphoprotein</keyword>
<dbReference type="Gene3D" id="3.40.50.2300">
    <property type="match status" value="1"/>
</dbReference>
<reference evidence="3 4" key="1">
    <citation type="submission" date="2020-02" db="EMBL/GenBank/DDBJ databases">
        <title>Comparative genomics of sulfur disproportionating microorganisms.</title>
        <authorList>
            <person name="Ward L.M."/>
            <person name="Bertran E."/>
            <person name="Johnston D.T."/>
        </authorList>
    </citation>
    <scope>NUCLEOTIDE SEQUENCE [LARGE SCALE GENOMIC DNA]</scope>
    <source>
        <strain evidence="3 4">DSM 3696</strain>
    </source>
</reference>
<evidence type="ECO:0000259" key="2">
    <source>
        <dbReference type="PROSITE" id="PS50110"/>
    </source>
</evidence>
<dbReference type="InterPro" id="IPR011006">
    <property type="entry name" value="CheY-like_superfamily"/>
</dbReference>
<dbReference type="EMBL" id="JAAGRQ010000117">
    <property type="protein sequence ID" value="NDY58597.1"/>
    <property type="molecule type" value="Genomic_DNA"/>
</dbReference>
<evidence type="ECO:0000256" key="1">
    <source>
        <dbReference type="PROSITE-ProRule" id="PRU00169"/>
    </source>
</evidence>
<dbReference type="PANTHER" id="PTHR43228:SF1">
    <property type="entry name" value="TWO-COMPONENT RESPONSE REGULATOR ARR22"/>
    <property type="match status" value="1"/>
</dbReference>
<accession>A0A7K3NR57</accession>
<dbReference type="RefSeq" id="WP_163303668.1">
    <property type="nucleotide sequence ID" value="NZ_JAAGRQ010000117.1"/>
</dbReference>
<dbReference type="Pfam" id="PF00072">
    <property type="entry name" value="Response_reg"/>
    <property type="match status" value="1"/>
</dbReference>
<feature type="domain" description="Response regulatory" evidence="2">
    <location>
        <begin position="3"/>
        <end position="128"/>
    </location>
</feature>
<keyword evidence="4" id="KW-1185">Reference proteome</keyword>
<comment type="caution">
    <text evidence="3">The sequence shown here is derived from an EMBL/GenBank/DDBJ whole genome shotgun (WGS) entry which is preliminary data.</text>
</comment>
<dbReference type="InterPro" id="IPR052048">
    <property type="entry name" value="ST_Response_Regulator"/>
</dbReference>
<dbReference type="InterPro" id="IPR001789">
    <property type="entry name" value="Sig_transdc_resp-reg_receiver"/>
</dbReference>
<name>A0A7K3NR57_9BACT</name>
<protein>
    <submittedName>
        <fullName evidence="3">Response regulator</fullName>
    </submittedName>
</protein>
<proteinExistence type="predicted"/>
<feature type="modified residue" description="4-aspartylphosphate" evidence="1">
    <location>
        <position position="56"/>
    </location>
</feature>
<evidence type="ECO:0000313" key="4">
    <source>
        <dbReference type="Proteomes" id="UP000469724"/>
    </source>
</evidence>
<gene>
    <name evidence="3" type="ORF">G3N56_17825</name>
</gene>
<dbReference type="SMART" id="SM00448">
    <property type="entry name" value="REC"/>
    <property type="match status" value="1"/>
</dbReference>
<dbReference type="AlphaFoldDB" id="A0A7K3NR57"/>
<dbReference type="GO" id="GO:0000160">
    <property type="term" value="P:phosphorelay signal transduction system"/>
    <property type="evidence" value="ECO:0007669"/>
    <property type="project" value="InterPro"/>
</dbReference>
<dbReference type="Proteomes" id="UP000469724">
    <property type="component" value="Unassembled WGS sequence"/>
</dbReference>
<dbReference type="PROSITE" id="PS50110">
    <property type="entry name" value="RESPONSE_REGULATORY"/>
    <property type="match status" value="1"/>
</dbReference>
<sequence length="143" mass="16016">MPRILIVDDSRYQRHLVEKALADVGRCEQAEDGAEAVRLFQQALHRGEPYDLVVMDILMPAMDGHRALAWMRRMEEQAGVVRPTRVIMLSSLDDAQNMMQAQFEEGAGAYLTKPFDPADMLAALRALEFAKNPLDADEPCANS</sequence>